<sequence length="206" mass="23030">MMAPLTDDAGETFGNVPSKWSNAGNHEHCGGGYGTMYVLQGLPDSPTKLRKQCRTNSIMLNDTVTPSFFFMSIKYVLGFHHEVHQPHGVVKLEDSSNVWILKPSEASRGRGVLIFDSLTDLKFSGRCVVQRYITDPLLIGGYKFDLRIYALVLSYSAFTVYIHSEGLVRFATEKFDMARLDNVYSHLTNSSINATGPAYMTDKVFI</sequence>
<dbReference type="AlphaFoldDB" id="A0A3S5CU33"/>
<name>A0A3S5CU33_9PLAT</name>
<evidence type="ECO:0008006" key="6">
    <source>
        <dbReference type="Google" id="ProtNLM"/>
    </source>
</evidence>
<dbReference type="InterPro" id="IPR004344">
    <property type="entry name" value="TTL/TTLL_fam"/>
</dbReference>
<evidence type="ECO:0000256" key="3">
    <source>
        <dbReference type="ARBA" id="ARBA00022840"/>
    </source>
</evidence>
<keyword evidence="3" id="KW-0067">ATP-binding</keyword>
<evidence type="ECO:0000256" key="2">
    <source>
        <dbReference type="ARBA" id="ARBA00022741"/>
    </source>
</evidence>
<reference evidence="4" key="1">
    <citation type="submission" date="2018-11" db="EMBL/GenBank/DDBJ databases">
        <authorList>
            <consortium name="Pathogen Informatics"/>
        </authorList>
    </citation>
    <scope>NUCLEOTIDE SEQUENCE</scope>
</reference>
<keyword evidence="5" id="KW-1185">Reference proteome</keyword>
<accession>A0A3S5CU33</accession>
<protein>
    <recommendedName>
        <fullName evidence="6">Tubulin--tyrosine ligase-like protein 9</fullName>
    </recommendedName>
</protein>
<dbReference type="PROSITE" id="PS51221">
    <property type="entry name" value="TTL"/>
    <property type="match status" value="1"/>
</dbReference>
<dbReference type="GO" id="GO:0070740">
    <property type="term" value="F:tubulin-glutamic acid ligase activity"/>
    <property type="evidence" value="ECO:0007669"/>
    <property type="project" value="TreeGrafter"/>
</dbReference>
<dbReference type="GO" id="GO:0036064">
    <property type="term" value="C:ciliary basal body"/>
    <property type="evidence" value="ECO:0007669"/>
    <property type="project" value="TreeGrafter"/>
</dbReference>
<dbReference type="GO" id="GO:0005524">
    <property type="term" value="F:ATP binding"/>
    <property type="evidence" value="ECO:0007669"/>
    <property type="project" value="UniProtKB-KW"/>
</dbReference>
<dbReference type="GO" id="GO:0000226">
    <property type="term" value="P:microtubule cytoskeleton organization"/>
    <property type="evidence" value="ECO:0007669"/>
    <property type="project" value="TreeGrafter"/>
</dbReference>
<dbReference type="GO" id="GO:0015631">
    <property type="term" value="F:tubulin binding"/>
    <property type="evidence" value="ECO:0007669"/>
    <property type="project" value="TreeGrafter"/>
</dbReference>
<dbReference type="Proteomes" id="UP000784294">
    <property type="component" value="Unassembled WGS sequence"/>
</dbReference>
<dbReference type="Pfam" id="PF03133">
    <property type="entry name" value="TTL"/>
    <property type="match status" value="1"/>
</dbReference>
<evidence type="ECO:0000256" key="1">
    <source>
        <dbReference type="ARBA" id="ARBA00022598"/>
    </source>
</evidence>
<comment type="caution">
    <text evidence="4">The sequence shown here is derived from an EMBL/GenBank/DDBJ whole genome shotgun (WGS) entry which is preliminary data.</text>
</comment>
<evidence type="ECO:0000313" key="4">
    <source>
        <dbReference type="EMBL" id="VEL37071.1"/>
    </source>
</evidence>
<gene>
    <name evidence="4" type="ORF">PXEA_LOCUS30511</name>
</gene>
<evidence type="ECO:0000313" key="5">
    <source>
        <dbReference type="Proteomes" id="UP000784294"/>
    </source>
</evidence>
<dbReference type="SUPFAM" id="SSF56059">
    <property type="entry name" value="Glutathione synthetase ATP-binding domain-like"/>
    <property type="match status" value="1"/>
</dbReference>
<keyword evidence="2" id="KW-0547">Nucleotide-binding</keyword>
<dbReference type="OrthoDB" id="277439at2759"/>
<dbReference type="PANTHER" id="PTHR12241">
    <property type="entry name" value="TUBULIN POLYGLUTAMYLASE"/>
    <property type="match status" value="1"/>
</dbReference>
<dbReference type="EMBL" id="CAAALY010253917">
    <property type="protein sequence ID" value="VEL37071.1"/>
    <property type="molecule type" value="Genomic_DNA"/>
</dbReference>
<dbReference type="PANTHER" id="PTHR12241:SF118">
    <property type="entry name" value="TUBULIN POLYGLUTAMYLASE TTLL2-RELATED"/>
    <property type="match status" value="1"/>
</dbReference>
<proteinExistence type="predicted"/>
<keyword evidence="1" id="KW-0436">Ligase</keyword>
<dbReference type="Gene3D" id="3.30.470.20">
    <property type="entry name" value="ATP-grasp fold, B domain"/>
    <property type="match status" value="1"/>
</dbReference>
<organism evidence="4 5">
    <name type="scientific">Protopolystoma xenopodis</name>
    <dbReference type="NCBI Taxonomy" id="117903"/>
    <lineage>
        <taxon>Eukaryota</taxon>
        <taxon>Metazoa</taxon>
        <taxon>Spiralia</taxon>
        <taxon>Lophotrochozoa</taxon>
        <taxon>Platyhelminthes</taxon>
        <taxon>Monogenea</taxon>
        <taxon>Polyopisthocotylea</taxon>
        <taxon>Polystomatidea</taxon>
        <taxon>Polystomatidae</taxon>
        <taxon>Protopolystoma</taxon>
    </lineage>
</organism>